<gene>
    <name evidence="2" type="ORF">D0Z07_7556</name>
</gene>
<sequence length="625" mass="68949">MIGPPPTPYPTRSSLAFSQVPGSLPGDVVPKDIDLSIFPSLGQEFLSNLKRHVLSADAIWRDFFALTGQLRTFNGAEQVFSEWDGVLLERDLGEWKMENASVCRMAASISWVDVSFTFSVEKKCGRNGESRNGELRRNCFGIVSFVPDGGGKWKVWMLRTMLENFEGFSHPDDPSAIFSHPVPRSTPSSSEEELEFDVIVIGAGQCGLSLAGRLGALGIEYLLLEKEAEVGRSWTGKYDSVRQHTVREMNNLPFERTYKADDPTLLPAKTVAEGYENYAEKYRINVWLGVRTERCVRKDEGWELNVRLRNETRVLRTKHLALSLGGGASVPNPPFIVGRGHFKDDVLNIGEYKNCHPWKGKKGVVVGSGTGAHDVAQDMLDAGLKAVTMVQRSKTPVYPVDWVVQGQSMMEVDPESVVYNTEIPPSVADRLVSLLPLKIERELMKVNMNGLIAANPERFDALEKVGFRVDREVVLTDSILLRGGGYYVDVGTSKHIAEGDIKIKSGVKIERFTQNGLKFEDGQEIDADLVVFATGYERDIRLQAAGIVGHEIAASLPQARVLTADGEVSGPMTPSAERLWVVRGAVSEARFQSRFIALQIQAALLGKPLPDCQWGGLNGTHKSSS</sequence>
<evidence type="ECO:0000256" key="1">
    <source>
        <dbReference type="ARBA" id="ARBA00023002"/>
    </source>
</evidence>
<protein>
    <submittedName>
        <fullName evidence="2">Flavin-containing monooxygenase</fullName>
    </submittedName>
</protein>
<reference evidence="2" key="1">
    <citation type="submission" date="2019-07" db="EMBL/GenBank/DDBJ databases">
        <title>Hyphodiscus hymeniophilus genome sequencing and assembly.</title>
        <authorList>
            <person name="Kramer G."/>
            <person name="Nodwell J."/>
        </authorList>
    </citation>
    <scope>NUCLEOTIDE SEQUENCE</scope>
    <source>
        <strain evidence="2">ATCC 34498</strain>
    </source>
</reference>
<keyword evidence="1" id="KW-0560">Oxidoreductase</keyword>
<evidence type="ECO:0000313" key="3">
    <source>
        <dbReference type="Proteomes" id="UP000785200"/>
    </source>
</evidence>
<dbReference type="GO" id="GO:0050660">
    <property type="term" value="F:flavin adenine dinucleotide binding"/>
    <property type="evidence" value="ECO:0007669"/>
    <property type="project" value="TreeGrafter"/>
</dbReference>
<dbReference type="OrthoDB" id="74360at2759"/>
<dbReference type="InterPro" id="IPR050982">
    <property type="entry name" value="Auxin_biosynth/cation_transpt"/>
</dbReference>
<dbReference type="InterPro" id="IPR036188">
    <property type="entry name" value="FAD/NAD-bd_sf"/>
</dbReference>
<dbReference type="Proteomes" id="UP000785200">
    <property type="component" value="Unassembled WGS sequence"/>
</dbReference>
<name>A0A9P6VEM9_9HELO</name>
<keyword evidence="3" id="KW-1185">Reference proteome</keyword>
<dbReference type="SUPFAM" id="SSF51905">
    <property type="entry name" value="FAD/NAD(P)-binding domain"/>
    <property type="match status" value="1"/>
</dbReference>
<evidence type="ECO:0000313" key="2">
    <source>
        <dbReference type="EMBL" id="KAG0646447.1"/>
    </source>
</evidence>
<dbReference type="EMBL" id="VNKQ01000015">
    <property type="protein sequence ID" value="KAG0646447.1"/>
    <property type="molecule type" value="Genomic_DNA"/>
</dbReference>
<dbReference type="Pfam" id="PF13738">
    <property type="entry name" value="Pyr_redox_3"/>
    <property type="match status" value="1"/>
</dbReference>
<dbReference type="Gene3D" id="3.50.50.60">
    <property type="entry name" value="FAD/NAD(P)-binding domain"/>
    <property type="match status" value="2"/>
</dbReference>
<accession>A0A9P6VEM9</accession>
<dbReference type="PANTHER" id="PTHR43539:SF68">
    <property type="entry name" value="FLAVIN-BINDING MONOOXYGENASE-LIKE PROTEIN (AFU_ORTHOLOGUE AFUA_4G09220)"/>
    <property type="match status" value="1"/>
</dbReference>
<dbReference type="PANTHER" id="PTHR43539">
    <property type="entry name" value="FLAVIN-BINDING MONOOXYGENASE-LIKE PROTEIN (AFU_ORTHOLOGUE AFUA_4G09220)"/>
    <property type="match status" value="1"/>
</dbReference>
<organism evidence="2 3">
    <name type="scientific">Hyphodiscus hymeniophilus</name>
    <dbReference type="NCBI Taxonomy" id="353542"/>
    <lineage>
        <taxon>Eukaryota</taxon>
        <taxon>Fungi</taxon>
        <taxon>Dikarya</taxon>
        <taxon>Ascomycota</taxon>
        <taxon>Pezizomycotina</taxon>
        <taxon>Leotiomycetes</taxon>
        <taxon>Helotiales</taxon>
        <taxon>Hyphodiscaceae</taxon>
        <taxon>Hyphodiscus</taxon>
    </lineage>
</organism>
<proteinExistence type="predicted"/>
<keyword evidence="2" id="KW-0503">Monooxygenase</keyword>
<comment type="caution">
    <text evidence="2">The sequence shown here is derived from an EMBL/GenBank/DDBJ whole genome shotgun (WGS) entry which is preliminary data.</text>
</comment>
<dbReference type="GO" id="GO:0004497">
    <property type="term" value="F:monooxygenase activity"/>
    <property type="evidence" value="ECO:0007669"/>
    <property type="project" value="UniProtKB-KW"/>
</dbReference>
<dbReference type="AlphaFoldDB" id="A0A9P6VEM9"/>